<feature type="domain" description="4Fe-4S ferredoxin-type" evidence="8">
    <location>
        <begin position="28"/>
        <end position="57"/>
    </location>
</feature>
<dbReference type="InterPro" id="IPR039650">
    <property type="entry name" value="HdrA-like"/>
</dbReference>
<keyword evidence="5" id="KW-0560">Oxidoreductase</keyword>
<evidence type="ECO:0000256" key="5">
    <source>
        <dbReference type="ARBA" id="ARBA00023002"/>
    </source>
</evidence>
<accession>X0UX65</accession>
<comment type="cofactor">
    <cofactor evidence="1">
        <name>FAD</name>
        <dbReference type="ChEBI" id="CHEBI:57692"/>
    </cofactor>
</comment>
<evidence type="ECO:0000256" key="3">
    <source>
        <dbReference type="ARBA" id="ARBA00022723"/>
    </source>
</evidence>
<dbReference type="SUPFAM" id="SSF54862">
    <property type="entry name" value="4Fe-4S ferredoxins"/>
    <property type="match status" value="1"/>
</dbReference>
<keyword evidence="3" id="KW-0479">Metal-binding</keyword>
<dbReference type="PANTHER" id="PTHR43498:SF1">
    <property type="entry name" value="COB--COM HETERODISULFIDE REDUCTASE IRON-SULFUR SUBUNIT A"/>
    <property type="match status" value="1"/>
</dbReference>
<feature type="non-terminal residue" evidence="9">
    <location>
        <position position="118"/>
    </location>
</feature>
<feature type="domain" description="4Fe-4S ferredoxin-type" evidence="8">
    <location>
        <begin position="75"/>
        <end position="104"/>
    </location>
</feature>
<sequence length="118" mass="12910">MNIELITCSEVKSVEGDPGNFEVSLVNHPRYIDPAKCTGCGECAMYCPVTAVNQYNMGLDDRRATYIEYAQAVPLVFAIDTDTCIGCGKCETKCLAQAIKFDDKERETTINVGSIILS</sequence>
<dbReference type="PROSITE" id="PS00198">
    <property type="entry name" value="4FE4S_FER_1"/>
    <property type="match status" value="1"/>
</dbReference>
<protein>
    <recommendedName>
        <fullName evidence="8">4Fe-4S ferredoxin-type domain-containing protein</fullName>
    </recommendedName>
</protein>
<reference evidence="9" key="1">
    <citation type="journal article" date="2014" name="Front. Microbiol.">
        <title>High frequency of phylogenetically diverse reductive dehalogenase-homologous genes in deep subseafloor sedimentary metagenomes.</title>
        <authorList>
            <person name="Kawai M."/>
            <person name="Futagami T."/>
            <person name="Toyoda A."/>
            <person name="Takaki Y."/>
            <person name="Nishi S."/>
            <person name="Hori S."/>
            <person name="Arai W."/>
            <person name="Tsubouchi T."/>
            <person name="Morono Y."/>
            <person name="Uchiyama I."/>
            <person name="Ito T."/>
            <person name="Fujiyama A."/>
            <person name="Inagaki F."/>
            <person name="Takami H."/>
        </authorList>
    </citation>
    <scope>NUCLEOTIDE SEQUENCE</scope>
    <source>
        <strain evidence="9">Expedition CK06-06</strain>
    </source>
</reference>
<comment type="similarity">
    <text evidence="2">Belongs to the HdrA family.</text>
</comment>
<dbReference type="Gene3D" id="3.30.70.20">
    <property type="match status" value="2"/>
</dbReference>
<evidence type="ECO:0000259" key="8">
    <source>
        <dbReference type="PROSITE" id="PS51379"/>
    </source>
</evidence>
<dbReference type="GO" id="GO:0016491">
    <property type="term" value="F:oxidoreductase activity"/>
    <property type="evidence" value="ECO:0007669"/>
    <property type="project" value="UniProtKB-KW"/>
</dbReference>
<keyword evidence="7" id="KW-0411">Iron-sulfur</keyword>
<evidence type="ECO:0000256" key="7">
    <source>
        <dbReference type="ARBA" id="ARBA00023014"/>
    </source>
</evidence>
<dbReference type="InterPro" id="IPR017896">
    <property type="entry name" value="4Fe4S_Fe-S-bd"/>
</dbReference>
<proteinExistence type="inferred from homology"/>
<evidence type="ECO:0000256" key="6">
    <source>
        <dbReference type="ARBA" id="ARBA00023004"/>
    </source>
</evidence>
<dbReference type="InterPro" id="IPR017900">
    <property type="entry name" value="4Fe4S_Fe_S_CS"/>
</dbReference>
<dbReference type="GO" id="GO:0046872">
    <property type="term" value="F:metal ion binding"/>
    <property type="evidence" value="ECO:0007669"/>
    <property type="project" value="UniProtKB-KW"/>
</dbReference>
<dbReference type="EMBL" id="BARS01022033">
    <property type="protein sequence ID" value="GAG10434.1"/>
    <property type="molecule type" value="Genomic_DNA"/>
</dbReference>
<dbReference type="PROSITE" id="PS51379">
    <property type="entry name" value="4FE4S_FER_2"/>
    <property type="match status" value="2"/>
</dbReference>
<keyword evidence="4" id="KW-0274">FAD</keyword>
<organism evidence="9">
    <name type="scientific">marine sediment metagenome</name>
    <dbReference type="NCBI Taxonomy" id="412755"/>
    <lineage>
        <taxon>unclassified sequences</taxon>
        <taxon>metagenomes</taxon>
        <taxon>ecological metagenomes</taxon>
    </lineage>
</organism>
<evidence type="ECO:0000256" key="2">
    <source>
        <dbReference type="ARBA" id="ARBA00006561"/>
    </source>
</evidence>
<evidence type="ECO:0000256" key="1">
    <source>
        <dbReference type="ARBA" id="ARBA00001974"/>
    </source>
</evidence>
<dbReference type="PANTHER" id="PTHR43498">
    <property type="entry name" value="FERREDOXIN:COB-COM HETERODISULFIDE REDUCTASE SUBUNIT A"/>
    <property type="match status" value="1"/>
</dbReference>
<keyword evidence="6" id="KW-0408">Iron</keyword>
<evidence type="ECO:0000256" key="4">
    <source>
        <dbReference type="ARBA" id="ARBA00022827"/>
    </source>
</evidence>
<dbReference type="Pfam" id="PF13187">
    <property type="entry name" value="Fer4_9"/>
    <property type="match status" value="1"/>
</dbReference>
<comment type="caution">
    <text evidence="9">The sequence shown here is derived from an EMBL/GenBank/DDBJ whole genome shotgun (WGS) entry which is preliminary data.</text>
</comment>
<dbReference type="AlphaFoldDB" id="X0UX65"/>
<evidence type="ECO:0000313" key="9">
    <source>
        <dbReference type="EMBL" id="GAG10434.1"/>
    </source>
</evidence>
<dbReference type="GO" id="GO:0051536">
    <property type="term" value="F:iron-sulfur cluster binding"/>
    <property type="evidence" value="ECO:0007669"/>
    <property type="project" value="UniProtKB-KW"/>
</dbReference>
<keyword evidence="4" id="KW-0285">Flavoprotein</keyword>
<gene>
    <name evidence="9" type="ORF">S01H1_35274</name>
</gene>
<name>X0UX65_9ZZZZ</name>